<feature type="region of interest" description="Disordered" evidence="1">
    <location>
        <begin position="345"/>
        <end position="377"/>
    </location>
</feature>
<organism evidence="2 3">
    <name type="scientific">Blattamonas nauphoetae</name>
    <dbReference type="NCBI Taxonomy" id="2049346"/>
    <lineage>
        <taxon>Eukaryota</taxon>
        <taxon>Metamonada</taxon>
        <taxon>Preaxostyla</taxon>
        <taxon>Oxymonadida</taxon>
        <taxon>Blattamonas</taxon>
    </lineage>
</organism>
<evidence type="ECO:0000256" key="1">
    <source>
        <dbReference type="SAM" id="MobiDB-lite"/>
    </source>
</evidence>
<evidence type="ECO:0000313" key="2">
    <source>
        <dbReference type="EMBL" id="KAK2963277.1"/>
    </source>
</evidence>
<keyword evidence="3" id="KW-1185">Reference proteome</keyword>
<dbReference type="EMBL" id="JARBJD010000007">
    <property type="protein sequence ID" value="KAK2963277.1"/>
    <property type="molecule type" value="Genomic_DNA"/>
</dbReference>
<reference evidence="2 3" key="1">
    <citation type="journal article" date="2022" name="bioRxiv">
        <title>Genomics of Preaxostyla Flagellates Illuminates Evolutionary Transitions and the Path Towards Mitochondrial Loss.</title>
        <authorList>
            <person name="Novak L.V.F."/>
            <person name="Treitli S.C."/>
            <person name="Pyrih J."/>
            <person name="Halakuc P."/>
            <person name="Pipaliya S.V."/>
            <person name="Vacek V."/>
            <person name="Brzon O."/>
            <person name="Soukal P."/>
            <person name="Eme L."/>
            <person name="Dacks J.B."/>
            <person name="Karnkowska A."/>
            <person name="Elias M."/>
            <person name="Hampl V."/>
        </authorList>
    </citation>
    <scope>NUCLEOTIDE SEQUENCE [LARGE SCALE GENOMIC DNA]</scope>
    <source>
        <strain evidence="2">NAU3</strain>
        <tissue evidence="2">Gut</tissue>
    </source>
</reference>
<sequence length="847" mass="94001">MKTDHPTQLHSLQFILTNPNRVQTITDASFSDSGRYLAVLTGTVVDVYDFARLYPILLVTEPRADQKQKPPSSIASPSIRFNLDENYTCVTWAHNDKILILWCKNKCFVTAVNIENPSDRIHCTSFGGALTSLVVHTSRVTSQQEIVQQLPIEPHPAPQSSLLDSFFSSILTPTSLPQPQLQSSFLIPQNIEPVTQKQLTSSKTRKNQTMILGFDVDSKVHHWILPSRSQFSSSPHTPGKITSTSVQTVNIQNKIACVTKITIEGTLFLLYGTNQGTIILAKHTLPTIPVACVVFRDPAVSGAPLLSTPIVQILPSSLNPTEIVVVTHTRFIVVDLLLTLSGSVNSTKPEPPKQTTPPQSTFFGVRRPFQEPQKPQDPVDEDELLWITSLLAFPKKGKATIHIARITGWWVNHQHSSPFSEHRTTAQQPRISSLSFQTSSSASSLVSLTSPFVSPATWIPMCSLTRQLLACPLPEGIGLFDLSIPPSTFTHKDNFTIKDFAFPIQPEDDNQKPTVHDLFRTVRRQSVSPSRHVSSLLPALHNSLLSIHSSLFVLTQQHHLQRLTDRTTRIGLGQAGTLFSTVPTQDIPSSLDTLSPTPLTQQTAFFLIGDTTVRKKVKLSSVEPNAQRIAPTDTHTKMVAPFQITTTHLNCIPELDYLNQQIVKWSQAIAILPRKTKKQTRMGIVIVDDSSESDEFDMLSDDNLDEFEENLAQSQRLMKGTTTQLLNSFLKETVSQPPLYLSNSLVFFLPCLHRGLSSPQSQSQLHIRCDELCSLYDHLSSYSSTMYQTKCTVCPVPSTRTQQQFAFHDPLPASSVSVITSHPAYPGMLIVCGENINHTPCLFVLSV</sequence>
<comment type="caution">
    <text evidence="2">The sequence shown here is derived from an EMBL/GenBank/DDBJ whole genome shotgun (WGS) entry which is preliminary data.</text>
</comment>
<evidence type="ECO:0000313" key="3">
    <source>
        <dbReference type="Proteomes" id="UP001281761"/>
    </source>
</evidence>
<dbReference type="Proteomes" id="UP001281761">
    <property type="component" value="Unassembled WGS sequence"/>
</dbReference>
<accession>A0ABQ9YHN7</accession>
<gene>
    <name evidence="2" type="ORF">BLNAU_1810</name>
</gene>
<proteinExistence type="predicted"/>
<protein>
    <submittedName>
        <fullName evidence="2">Uncharacterized protein</fullName>
    </submittedName>
</protein>
<name>A0ABQ9YHN7_9EUKA</name>
<dbReference type="SUPFAM" id="SSF50993">
    <property type="entry name" value="Peptidase/esterase 'gauge' domain"/>
    <property type="match status" value="1"/>
</dbReference>